<sequence>MRKKLTIAGIVAALVVVVAAAGLPVYVHPQIDGPRHADAILVIGGAGGETRYRYGLDLAREGYASTVVMSNPEHLLDDTGLCAERIPGVRVECFEPDPSTTRGEAQHLRTLAEQRGWRSVVVVTFRPHISRARYIVERCFPGQVSMAVSPQKISWYYWPFAYVYQTAGYIRAWLQGGC</sequence>
<dbReference type="CDD" id="cd06259">
    <property type="entry name" value="YdcF-like"/>
    <property type="match status" value="1"/>
</dbReference>
<dbReference type="Pfam" id="PF02698">
    <property type="entry name" value="DUF218"/>
    <property type="match status" value="1"/>
</dbReference>
<proteinExistence type="predicted"/>
<accession>A0ABW3G605</accession>
<evidence type="ECO:0000313" key="2">
    <source>
        <dbReference type="EMBL" id="MFD0925035.1"/>
    </source>
</evidence>
<dbReference type="EMBL" id="JBHTIL010000001">
    <property type="protein sequence ID" value="MFD0925035.1"/>
    <property type="molecule type" value="Genomic_DNA"/>
</dbReference>
<evidence type="ECO:0000259" key="1">
    <source>
        <dbReference type="Pfam" id="PF02698"/>
    </source>
</evidence>
<protein>
    <submittedName>
        <fullName evidence="2">YdcF family protein</fullName>
    </submittedName>
</protein>
<dbReference type="InterPro" id="IPR003848">
    <property type="entry name" value="DUF218"/>
</dbReference>
<comment type="caution">
    <text evidence="2">The sequence shown here is derived from an EMBL/GenBank/DDBJ whole genome shotgun (WGS) entry which is preliminary data.</text>
</comment>
<evidence type="ECO:0000313" key="3">
    <source>
        <dbReference type="Proteomes" id="UP001597068"/>
    </source>
</evidence>
<gene>
    <name evidence="2" type="ORF">ACFQ04_04720</name>
</gene>
<reference evidence="3" key="1">
    <citation type="journal article" date="2019" name="Int. J. Syst. Evol. Microbiol.">
        <title>The Global Catalogue of Microorganisms (GCM) 10K type strain sequencing project: providing services to taxonomists for standard genome sequencing and annotation.</title>
        <authorList>
            <consortium name="The Broad Institute Genomics Platform"/>
            <consortium name="The Broad Institute Genome Sequencing Center for Infectious Disease"/>
            <person name="Wu L."/>
            <person name="Ma J."/>
        </authorList>
    </citation>
    <scope>NUCLEOTIDE SEQUENCE [LARGE SCALE GENOMIC DNA]</scope>
    <source>
        <strain evidence="3">CCUG 50873</strain>
    </source>
</reference>
<feature type="domain" description="DUF218" evidence="1">
    <location>
        <begin position="38"/>
        <end position="163"/>
    </location>
</feature>
<dbReference type="Proteomes" id="UP001597068">
    <property type="component" value="Unassembled WGS sequence"/>
</dbReference>
<keyword evidence="3" id="KW-1185">Reference proteome</keyword>
<name>A0ABW3G605_9NOCA</name>
<dbReference type="RefSeq" id="WP_253646985.1">
    <property type="nucleotide sequence ID" value="NZ_BAAAMO010000002.1"/>
</dbReference>
<organism evidence="2 3">
    <name type="scientific">Williamsia deligens</name>
    <dbReference type="NCBI Taxonomy" id="321325"/>
    <lineage>
        <taxon>Bacteria</taxon>
        <taxon>Bacillati</taxon>
        <taxon>Actinomycetota</taxon>
        <taxon>Actinomycetes</taxon>
        <taxon>Mycobacteriales</taxon>
        <taxon>Nocardiaceae</taxon>
        <taxon>Williamsia</taxon>
    </lineage>
</organism>